<dbReference type="CDD" id="cd03160">
    <property type="entry name" value="CD37_CD82_like_LEL"/>
    <property type="match status" value="1"/>
</dbReference>
<evidence type="ECO:0000256" key="4">
    <source>
        <dbReference type="ARBA" id="ARBA00022989"/>
    </source>
</evidence>
<comment type="similarity">
    <text evidence="2">Belongs to the tetraspanin (TM4SF) family.</text>
</comment>
<dbReference type="InterPro" id="IPR008952">
    <property type="entry name" value="Tetraspanin_EC2_sf"/>
</dbReference>
<reference evidence="8" key="3">
    <citation type="submission" date="2025-09" db="UniProtKB">
        <authorList>
            <consortium name="Ensembl"/>
        </authorList>
    </citation>
    <scope>IDENTIFICATION</scope>
</reference>
<dbReference type="HOGENOM" id="CLU_055524_4_1_1"/>
<evidence type="ECO:0000256" key="6">
    <source>
        <dbReference type="SAM" id="MobiDB-lite"/>
    </source>
</evidence>
<dbReference type="GeneTree" id="ENSGT00940000158481"/>
<keyword evidence="3 7" id="KW-0812">Transmembrane</keyword>
<dbReference type="SUPFAM" id="SSF48652">
    <property type="entry name" value="Tetraspanin"/>
    <property type="match status" value="1"/>
</dbReference>
<reference evidence="8 9" key="1">
    <citation type="submission" date="2017-10" db="EMBL/GenBank/DDBJ databases">
        <title>A new Pekin duck reference genome.</title>
        <authorList>
            <person name="Hou Z.-C."/>
            <person name="Zhou Z.-K."/>
            <person name="Zhu F."/>
            <person name="Hou S.-S."/>
        </authorList>
    </citation>
    <scope>NUCLEOTIDE SEQUENCE [LARGE SCALE GENOMIC DNA]</scope>
</reference>
<dbReference type="PROSITE" id="PS00421">
    <property type="entry name" value="TM4_1"/>
    <property type="match status" value="1"/>
</dbReference>
<evidence type="ECO:0000256" key="7">
    <source>
        <dbReference type="SAM" id="Phobius"/>
    </source>
</evidence>
<dbReference type="PANTHER" id="PTHR19282:SF44">
    <property type="entry name" value="CD82 ANTIGEN"/>
    <property type="match status" value="1"/>
</dbReference>
<name>U3IG36_ANAPP</name>
<dbReference type="InterPro" id="IPR018499">
    <property type="entry name" value="Tetraspanin/Peripherin"/>
</dbReference>
<evidence type="ECO:0000256" key="3">
    <source>
        <dbReference type="ARBA" id="ARBA00022692"/>
    </source>
</evidence>
<evidence type="ECO:0000313" key="9">
    <source>
        <dbReference type="Proteomes" id="UP000016666"/>
    </source>
</evidence>
<dbReference type="Proteomes" id="UP000016666">
    <property type="component" value="Chromosome 5"/>
</dbReference>
<organism evidence="8 9">
    <name type="scientific">Anas platyrhynchos platyrhynchos</name>
    <name type="common">Northern mallard</name>
    <dbReference type="NCBI Taxonomy" id="8840"/>
    <lineage>
        <taxon>Eukaryota</taxon>
        <taxon>Metazoa</taxon>
        <taxon>Chordata</taxon>
        <taxon>Craniata</taxon>
        <taxon>Vertebrata</taxon>
        <taxon>Euteleostomi</taxon>
        <taxon>Archelosauria</taxon>
        <taxon>Archosauria</taxon>
        <taxon>Dinosauria</taxon>
        <taxon>Saurischia</taxon>
        <taxon>Theropoda</taxon>
        <taxon>Coelurosauria</taxon>
        <taxon>Aves</taxon>
        <taxon>Neognathae</taxon>
        <taxon>Galloanserae</taxon>
        <taxon>Anseriformes</taxon>
        <taxon>Anatidae</taxon>
        <taxon>Anatinae</taxon>
        <taxon>Anas</taxon>
    </lineage>
</organism>
<accession>U3IG36</accession>
<dbReference type="FunFam" id="1.10.1450.10:FF:000038">
    <property type="entry name" value="Tetraspanin"/>
    <property type="match status" value="1"/>
</dbReference>
<evidence type="ECO:0000313" key="8">
    <source>
        <dbReference type="Ensembl" id="ENSAPLP00000006208.2"/>
    </source>
</evidence>
<keyword evidence="9" id="KW-1185">Reference proteome</keyword>
<dbReference type="Gene3D" id="1.10.1450.10">
    <property type="entry name" value="Tetraspanin"/>
    <property type="match status" value="1"/>
</dbReference>
<feature type="transmembrane region" description="Helical" evidence="7">
    <location>
        <begin position="92"/>
        <end position="114"/>
    </location>
</feature>
<gene>
    <name evidence="8" type="primary">CD82</name>
</gene>
<dbReference type="STRING" id="8840.ENSAPLP00000006208"/>
<proteinExistence type="inferred from homology"/>
<dbReference type="PRINTS" id="PR00259">
    <property type="entry name" value="TMFOUR"/>
</dbReference>
<comment type="subcellular location">
    <subcellularLocation>
        <location evidence="1">Membrane</location>
        <topology evidence="1">Multi-pass membrane protein</topology>
    </subcellularLocation>
</comment>
<dbReference type="InterPro" id="IPR018503">
    <property type="entry name" value="Tetraspanin_CS"/>
</dbReference>
<reference evidence="8" key="2">
    <citation type="submission" date="2025-08" db="UniProtKB">
        <authorList>
            <consortium name="Ensembl"/>
        </authorList>
    </citation>
    <scope>IDENTIFICATION</scope>
</reference>
<keyword evidence="5 7" id="KW-0472">Membrane</keyword>
<dbReference type="PANTHER" id="PTHR19282">
    <property type="entry name" value="TETRASPANIN"/>
    <property type="match status" value="1"/>
</dbReference>
<protein>
    <submittedName>
        <fullName evidence="8">CD82 molecule</fullName>
    </submittedName>
</protein>
<dbReference type="AlphaFoldDB" id="U3IG36"/>
<feature type="transmembrane region" description="Helical" evidence="7">
    <location>
        <begin position="261"/>
        <end position="284"/>
    </location>
</feature>
<feature type="transmembrane region" description="Helical" evidence="7">
    <location>
        <begin position="58"/>
        <end position="80"/>
    </location>
</feature>
<evidence type="ECO:0000256" key="5">
    <source>
        <dbReference type="ARBA" id="ARBA00023136"/>
    </source>
</evidence>
<keyword evidence="4 7" id="KW-1133">Transmembrane helix</keyword>
<dbReference type="Ensembl" id="ENSAPLT00000006850.2">
    <property type="protein sequence ID" value="ENSAPLP00000006208.2"/>
    <property type="gene ID" value="ENSAPLG00000006580.2"/>
</dbReference>
<sequence length="298" mass="32163">MAELRGRWVRGSPPRGRPSAAFSSAPRGWEPGRGHGTGGRQGREEGGDTAQHSPAQQILGAVILGFGIWILADKTSFIAVLQTSSPSLKNGAYVLIGVGALTMLMGFLGCLGAVNEIRCLLALYFTCLMVILITQVAAGLVIYFQKEVLRDELSKVVGDLIVNYDPENGDANLQDAWDYVQKQISCCGLNGAEDWEDNKIIKNQSMPLYPCSCSVNVNTETTGFCKPDSPQNSTASPDVWPVHQQGCMDGVWKWLKDNLGIILGVCTGVAVIELLGMILSISLCKSIHSEDYTKVPKS</sequence>
<feature type="transmembrane region" description="Helical" evidence="7">
    <location>
        <begin position="121"/>
        <end position="144"/>
    </location>
</feature>
<evidence type="ECO:0000256" key="1">
    <source>
        <dbReference type="ARBA" id="ARBA00004141"/>
    </source>
</evidence>
<dbReference type="GO" id="GO:0005886">
    <property type="term" value="C:plasma membrane"/>
    <property type="evidence" value="ECO:0007669"/>
    <property type="project" value="Ensembl"/>
</dbReference>
<dbReference type="Pfam" id="PF00335">
    <property type="entry name" value="Tetraspanin"/>
    <property type="match status" value="1"/>
</dbReference>
<feature type="region of interest" description="Disordered" evidence="6">
    <location>
        <begin position="1"/>
        <end position="51"/>
    </location>
</feature>
<evidence type="ECO:0000256" key="2">
    <source>
        <dbReference type="ARBA" id="ARBA00006840"/>
    </source>
</evidence>